<dbReference type="InterPro" id="IPR001296">
    <property type="entry name" value="Glyco_trans_1"/>
</dbReference>
<evidence type="ECO:0000259" key="1">
    <source>
        <dbReference type="Pfam" id="PF00534"/>
    </source>
</evidence>
<dbReference type="PANTHER" id="PTHR45947:SF14">
    <property type="entry name" value="SLL1723 PROTEIN"/>
    <property type="match status" value="1"/>
</dbReference>
<dbReference type="Pfam" id="PF13439">
    <property type="entry name" value="Glyco_transf_4"/>
    <property type="match status" value="1"/>
</dbReference>
<feature type="domain" description="Glycosyl transferase family 1" evidence="1">
    <location>
        <begin position="189"/>
        <end position="353"/>
    </location>
</feature>
<comment type="caution">
    <text evidence="3">The sequence shown here is derived from an EMBL/GenBank/DDBJ whole genome shotgun (WGS) entry which is preliminary data.</text>
</comment>
<proteinExistence type="predicted"/>
<name>A0A6M0RMD7_9CYAN</name>
<accession>A0A6M0RMD7</accession>
<keyword evidence="4" id="KW-1185">Reference proteome</keyword>
<dbReference type="Proteomes" id="UP000481033">
    <property type="component" value="Unassembled WGS sequence"/>
</dbReference>
<dbReference type="AlphaFoldDB" id="A0A6M0RMD7"/>
<evidence type="ECO:0000259" key="2">
    <source>
        <dbReference type="Pfam" id="PF13439"/>
    </source>
</evidence>
<evidence type="ECO:0000313" key="3">
    <source>
        <dbReference type="EMBL" id="NEZ57398.1"/>
    </source>
</evidence>
<dbReference type="EMBL" id="QXHD01000004">
    <property type="protein sequence ID" value="NEZ57398.1"/>
    <property type="molecule type" value="Genomic_DNA"/>
</dbReference>
<reference evidence="3 4" key="1">
    <citation type="journal article" date="2020" name="Microb. Ecol.">
        <title>Ecogenomics of the Marine Benthic Filamentous Cyanobacterium Adonisia.</title>
        <authorList>
            <person name="Walter J.M."/>
            <person name="Coutinho F.H."/>
            <person name="Leomil L."/>
            <person name="Hargreaves P.I."/>
            <person name="Campeao M.E."/>
            <person name="Vieira V.V."/>
            <person name="Silva B.S."/>
            <person name="Fistarol G.O."/>
            <person name="Salomon P.S."/>
            <person name="Sawabe T."/>
            <person name="Mino S."/>
            <person name="Hosokawa M."/>
            <person name="Miyashita H."/>
            <person name="Maruyama F."/>
            <person name="van Verk M.C."/>
            <person name="Dutilh B.E."/>
            <person name="Thompson C.C."/>
            <person name="Thompson F.L."/>
        </authorList>
    </citation>
    <scope>NUCLEOTIDE SEQUENCE [LARGE SCALE GENOMIC DNA]</scope>
    <source>
        <strain evidence="3 4">CCMR0081</strain>
    </source>
</reference>
<dbReference type="InterPro" id="IPR028098">
    <property type="entry name" value="Glyco_trans_4-like_N"/>
</dbReference>
<dbReference type="SUPFAM" id="SSF53756">
    <property type="entry name" value="UDP-Glycosyltransferase/glycogen phosphorylase"/>
    <property type="match status" value="1"/>
</dbReference>
<evidence type="ECO:0000313" key="4">
    <source>
        <dbReference type="Proteomes" id="UP000481033"/>
    </source>
</evidence>
<gene>
    <name evidence="3" type="ORF">DXZ20_17305</name>
</gene>
<dbReference type="InterPro" id="IPR050194">
    <property type="entry name" value="Glycosyltransferase_grp1"/>
</dbReference>
<organism evidence="3 4">
    <name type="scientific">Adonisia turfae CCMR0081</name>
    <dbReference type="NCBI Taxonomy" id="2292702"/>
    <lineage>
        <taxon>Bacteria</taxon>
        <taxon>Bacillati</taxon>
        <taxon>Cyanobacteriota</taxon>
        <taxon>Adonisia</taxon>
        <taxon>Adonisia turfae</taxon>
    </lineage>
</organism>
<sequence length="382" mass="42772">MSTVLIYRDQLLPYSETFIPAQGGNLSCYRAIYVGTSRLNHNFNHRDMVVLGDHGFPSRLWKGLYKFGGITSPRWTKVLKHYAPNLVHAHFGSDGGLVLPLCQQLNVPLVVTFHGYDATWETPSWTTVRSQGDFFRALLLHKRDRALAAANRIVTVSEFIREQLLLRGGDAHRIVVHYIGIDRQYFQPSPDLDREPMVLFVGRLVEKKGGEYLIRAMAAVQRQLPPVKLVIIGDGGLRSHLQTLADQLSVRGQFLGKQSPEQVRHWMNRAQVFCGPSIIARSGDAEGFGMVFAEAQAMGLPVVSFATGGIPEAVIHGETGLLAPEKDTEQLAKHLLRLLEDTELRQQFAQAGQAHVAANFDLQRNTRQLERIYDEVVAQYQG</sequence>
<dbReference type="GO" id="GO:0016757">
    <property type="term" value="F:glycosyltransferase activity"/>
    <property type="evidence" value="ECO:0007669"/>
    <property type="project" value="InterPro"/>
</dbReference>
<dbReference type="Pfam" id="PF00534">
    <property type="entry name" value="Glycos_transf_1"/>
    <property type="match status" value="1"/>
</dbReference>
<dbReference type="Gene3D" id="3.40.50.2000">
    <property type="entry name" value="Glycogen Phosphorylase B"/>
    <property type="match status" value="2"/>
</dbReference>
<protein>
    <submittedName>
        <fullName evidence="3">Glycosyltransferase</fullName>
    </submittedName>
</protein>
<dbReference type="PANTHER" id="PTHR45947">
    <property type="entry name" value="SULFOQUINOVOSYL TRANSFERASE SQD2"/>
    <property type="match status" value="1"/>
</dbReference>
<keyword evidence="3" id="KW-0808">Transferase</keyword>
<feature type="domain" description="Glycosyltransferase subfamily 4-like N-terminal" evidence="2">
    <location>
        <begin position="56"/>
        <end position="184"/>
    </location>
</feature>